<keyword evidence="8" id="KW-0547">Nucleotide-binding</keyword>
<dbReference type="PANTHER" id="PTHR10903">
    <property type="entry name" value="GTPASE, IMAP FAMILY MEMBER-RELATED"/>
    <property type="match status" value="1"/>
</dbReference>
<keyword evidence="10" id="KW-1002">Plastid outer membrane</keyword>
<evidence type="ECO:0000256" key="12">
    <source>
        <dbReference type="ARBA" id="ARBA00022927"/>
    </source>
</evidence>
<dbReference type="OMA" id="MIHQCAG"/>
<dbReference type="Proteomes" id="UP000008076">
    <property type="component" value="Unassembled WGS sequence"/>
</dbReference>
<evidence type="ECO:0000256" key="3">
    <source>
        <dbReference type="ARBA" id="ARBA00022448"/>
    </source>
</evidence>
<name>B0E671_ENTDS</name>
<feature type="domain" description="AIG1-type G" evidence="17">
    <location>
        <begin position="6"/>
        <end position="230"/>
    </location>
</feature>
<dbReference type="GO" id="GO:0016020">
    <property type="term" value="C:membrane"/>
    <property type="evidence" value="ECO:0007669"/>
    <property type="project" value="UniProtKB-SubCell"/>
</dbReference>
<dbReference type="KEGG" id="edi:EDI_348160"/>
<comment type="subcellular location">
    <subcellularLocation>
        <location evidence="2">Membrane</location>
        <topology evidence="2">Single-pass membrane protein</topology>
    </subcellularLocation>
    <subcellularLocation>
        <location evidence="16">Plastid</location>
        <location evidence="16">Chloroplast outer membrane</location>
    </subcellularLocation>
</comment>
<proteinExistence type="predicted"/>
<dbReference type="RefSeq" id="XP_001733892.1">
    <property type="nucleotide sequence ID" value="XM_001733840.1"/>
</dbReference>
<comment type="cofactor">
    <cofactor evidence="1">
        <name>Mg(2+)</name>
        <dbReference type="ChEBI" id="CHEBI:18420"/>
    </cofactor>
</comment>
<evidence type="ECO:0000256" key="5">
    <source>
        <dbReference type="ARBA" id="ARBA00022640"/>
    </source>
</evidence>
<dbReference type="VEuPathDB" id="AmoebaDB:EDI_348160"/>
<keyword evidence="11" id="KW-0460">Magnesium</keyword>
<sequence length="289" mass="33688">MSIEGLKQTKLLLIGEIGDGKSSLGNFILKKNVFKVSDSDESSTKYTGGYFGEGDRNDVFVVDTPCLIDGSGFNNKNIQNIIECVKNTRLQGIVLTMNYNVKRYCDNLKYIVKVISDTFPIKDIWKHVCIVWTKCYNCYSQNQIEKDKIEKKEFKEEMIEFIKQTNKINENIDIPMYYVDSQPEEDNDNTRSEEEIIKLIKWARGLPSIDKEEINKLINGYKEIIYEEKEERETIEETILKRTYKITKYIRCKKVKNSGEVIYGESTEICSRIITENKYNKEPSECVVM</sequence>
<keyword evidence="14" id="KW-0342">GTP-binding</keyword>
<evidence type="ECO:0000256" key="13">
    <source>
        <dbReference type="ARBA" id="ARBA00022989"/>
    </source>
</evidence>
<keyword evidence="4" id="KW-0150">Chloroplast</keyword>
<dbReference type="OrthoDB" id="8954335at2759"/>
<evidence type="ECO:0000256" key="16">
    <source>
        <dbReference type="ARBA" id="ARBA00024013"/>
    </source>
</evidence>
<evidence type="ECO:0000256" key="11">
    <source>
        <dbReference type="ARBA" id="ARBA00022842"/>
    </source>
</evidence>
<dbReference type="PANTHER" id="PTHR10903:SF135">
    <property type="entry name" value="TRANSLOCASE OF CHLOROPLAST 120, CHLOROPLASTIC-RELATED"/>
    <property type="match status" value="1"/>
</dbReference>
<keyword evidence="3" id="KW-0813">Transport</keyword>
<dbReference type="GO" id="GO:0015031">
    <property type="term" value="P:protein transport"/>
    <property type="evidence" value="ECO:0007669"/>
    <property type="project" value="UniProtKB-KW"/>
</dbReference>
<dbReference type="SUPFAM" id="SSF52540">
    <property type="entry name" value="P-loop containing nucleoside triphosphate hydrolases"/>
    <property type="match status" value="1"/>
</dbReference>
<dbReference type="InterPro" id="IPR006703">
    <property type="entry name" value="G_AIG1"/>
</dbReference>
<evidence type="ECO:0000256" key="2">
    <source>
        <dbReference type="ARBA" id="ARBA00004167"/>
    </source>
</evidence>
<dbReference type="FunFam" id="3.40.50.300:FF:001252">
    <property type="entry name" value="AIG1 family protein"/>
    <property type="match status" value="1"/>
</dbReference>
<dbReference type="GO" id="GO:0005525">
    <property type="term" value="F:GTP binding"/>
    <property type="evidence" value="ECO:0007669"/>
    <property type="project" value="UniProtKB-KW"/>
</dbReference>
<keyword evidence="15" id="KW-0472">Membrane</keyword>
<keyword evidence="19" id="KW-1185">Reference proteome</keyword>
<evidence type="ECO:0000256" key="14">
    <source>
        <dbReference type="ARBA" id="ARBA00023134"/>
    </source>
</evidence>
<dbReference type="eggNOG" id="ENOG502R7PE">
    <property type="taxonomic scope" value="Eukaryota"/>
</dbReference>
<dbReference type="PROSITE" id="PS51720">
    <property type="entry name" value="G_AIG1"/>
    <property type="match status" value="1"/>
</dbReference>
<keyword evidence="6" id="KW-0812">Transmembrane</keyword>
<evidence type="ECO:0000256" key="6">
    <source>
        <dbReference type="ARBA" id="ARBA00022692"/>
    </source>
</evidence>
<evidence type="ECO:0000256" key="15">
    <source>
        <dbReference type="ARBA" id="ARBA00023136"/>
    </source>
</evidence>
<dbReference type="EMBL" id="DS547861">
    <property type="protein sequence ID" value="EDR29978.1"/>
    <property type="molecule type" value="Genomic_DNA"/>
</dbReference>
<evidence type="ECO:0000256" key="7">
    <source>
        <dbReference type="ARBA" id="ARBA00022723"/>
    </source>
</evidence>
<evidence type="ECO:0000256" key="8">
    <source>
        <dbReference type="ARBA" id="ARBA00022741"/>
    </source>
</evidence>
<dbReference type="Pfam" id="PF04548">
    <property type="entry name" value="AIG1"/>
    <property type="match status" value="1"/>
</dbReference>
<dbReference type="Gene3D" id="3.40.50.300">
    <property type="entry name" value="P-loop containing nucleotide triphosphate hydrolases"/>
    <property type="match status" value="1"/>
</dbReference>
<dbReference type="GO" id="GO:0046872">
    <property type="term" value="F:metal ion binding"/>
    <property type="evidence" value="ECO:0007669"/>
    <property type="project" value="UniProtKB-KW"/>
</dbReference>
<dbReference type="GO" id="GO:0016787">
    <property type="term" value="F:hydrolase activity"/>
    <property type="evidence" value="ECO:0007669"/>
    <property type="project" value="UniProtKB-KW"/>
</dbReference>
<evidence type="ECO:0000313" key="19">
    <source>
        <dbReference type="Proteomes" id="UP000008076"/>
    </source>
</evidence>
<accession>B0E671</accession>
<dbReference type="InterPro" id="IPR045058">
    <property type="entry name" value="GIMA/IAN/Toc"/>
</dbReference>
<evidence type="ECO:0000256" key="4">
    <source>
        <dbReference type="ARBA" id="ARBA00022528"/>
    </source>
</evidence>
<organism evidence="19">
    <name type="scientific">Entamoeba dispar (strain ATCC PRA-260 / SAW760)</name>
    <dbReference type="NCBI Taxonomy" id="370354"/>
    <lineage>
        <taxon>Eukaryota</taxon>
        <taxon>Amoebozoa</taxon>
        <taxon>Evosea</taxon>
        <taxon>Archamoebae</taxon>
        <taxon>Mastigamoebida</taxon>
        <taxon>Entamoebidae</taxon>
        <taxon>Entamoeba</taxon>
    </lineage>
</organism>
<protein>
    <recommendedName>
        <fullName evidence="17">AIG1-type G domain-containing protein</fullName>
    </recommendedName>
</protein>
<evidence type="ECO:0000259" key="17">
    <source>
        <dbReference type="PROSITE" id="PS51720"/>
    </source>
</evidence>
<keyword evidence="9" id="KW-0378">Hydrolase</keyword>
<gene>
    <name evidence="18" type="ORF">EDI_348160</name>
</gene>
<reference evidence="19" key="1">
    <citation type="submission" date="2007-12" db="EMBL/GenBank/DDBJ databases">
        <title>Annotation of Entamoeba dispar SAW760.</title>
        <authorList>
            <person name="Lorenzi H."/>
            <person name="Inman J."/>
            <person name="Schobel S."/>
            <person name="Amedeo P."/>
            <person name="Caler E."/>
        </authorList>
    </citation>
    <scope>NUCLEOTIDE SEQUENCE [LARGE SCALE GENOMIC DNA]</scope>
    <source>
        <strain evidence="19">ATCC PRA-260 / SAW760</strain>
    </source>
</reference>
<keyword evidence="12" id="KW-0653">Protein transport</keyword>
<evidence type="ECO:0000256" key="1">
    <source>
        <dbReference type="ARBA" id="ARBA00001946"/>
    </source>
</evidence>
<evidence type="ECO:0000256" key="9">
    <source>
        <dbReference type="ARBA" id="ARBA00022801"/>
    </source>
</evidence>
<dbReference type="GeneID" id="5878778"/>
<keyword evidence="13" id="KW-1133">Transmembrane helix</keyword>
<dbReference type="AlphaFoldDB" id="B0E671"/>
<keyword evidence="5" id="KW-0934">Plastid</keyword>
<evidence type="ECO:0000313" key="18">
    <source>
        <dbReference type="EMBL" id="EDR29978.1"/>
    </source>
</evidence>
<evidence type="ECO:0000256" key="10">
    <source>
        <dbReference type="ARBA" id="ARBA00022805"/>
    </source>
</evidence>
<keyword evidence="7" id="KW-0479">Metal-binding</keyword>
<dbReference type="InterPro" id="IPR027417">
    <property type="entry name" value="P-loop_NTPase"/>
</dbReference>